<dbReference type="GO" id="GO:0005829">
    <property type="term" value="C:cytosol"/>
    <property type="evidence" value="ECO:0007669"/>
    <property type="project" value="TreeGrafter"/>
</dbReference>
<dbReference type="EMBL" id="JYNY01000312">
    <property type="protein sequence ID" value="KJJ84643.1"/>
    <property type="molecule type" value="Genomic_DNA"/>
</dbReference>
<organism evidence="4 5">
    <name type="scientific">Candidatus Omnitrophus magneticus</name>
    <dbReference type="NCBI Taxonomy" id="1609969"/>
    <lineage>
        <taxon>Bacteria</taxon>
        <taxon>Pseudomonadati</taxon>
        <taxon>Candidatus Omnitrophota</taxon>
        <taxon>Candidatus Omnitrophus</taxon>
    </lineage>
</organism>
<name>A0A0F0CMR2_9BACT</name>
<evidence type="ECO:0000256" key="2">
    <source>
        <dbReference type="NCBIfam" id="TIGR03664"/>
    </source>
</evidence>
<dbReference type="GO" id="GO:0019284">
    <property type="term" value="P:L-methionine salvage from S-adenosylmethionine"/>
    <property type="evidence" value="ECO:0007669"/>
    <property type="project" value="TreeGrafter"/>
</dbReference>
<evidence type="ECO:0000256" key="1">
    <source>
        <dbReference type="HAMAP-Rule" id="MF_00991"/>
    </source>
</evidence>
<dbReference type="Proteomes" id="UP000033428">
    <property type="component" value="Unassembled WGS sequence"/>
</dbReference>
<comment type="caution">
    <text evidence="4">The sequence shown here is derived from an EMBL/GenBank/DDBJ whole genome shotgun (WGS) entry which is preliminary data.</text>
</comment>
<dbReference type="PANTHER" id="PTHR46832">
    <property type="entry name" value="5'-METHYLTHIOADENOSINE/S-ADENOSYLHOMOCYSTEINE NUCLEOSIDASE"/>
    <property type="match status" value="1"/>
</dbReference>
<dbReference type="SUPFAM" id="SSF53167">
    <property type="entry name" value="Purine and uridine phosphorylases"/>
    <property type="match status" value="1"/>
</dbReference>
<sequence length="220" mass="23789">MRNGIIRGTMFDDITVLLVETGMGKVNGAHGATKVLLTAKDSPPDMIINLGIGGAYPQMGLDKGDVAISSKEVYGDEGVFTSEGDFLGVEEIGIPLCEKDGRPYYNEFLMDSKLTEKALYIISNNAPPGIKVKRGVFVTVSTCTGANARAVELRDRYNGLCENMEGAAIAHICAMYGIPMIEVRGISNIVRDRDKKDCNINLAAKNCQEVVITLLENLKP</sequence>
<protein>
    <recommendedName>
        <fullName evidence="1 2">Futalosine hydrolase</fullName>
        <shortName evidence="1">FL hydrolase</shortName>
        <ecNumber evidence="1 2">3.2.2.26</ecNumber>
    </recommendedName>
    <alternativeName>
        <fullName evidence="1">Futalosine nucleosidase</fullName>
    </alternativeName>
    <alternativeName>
        <fullName evidence="1">Menaquinone biosynthetic enzyme MqnB</fullName>
    </alternativeName>
</protein>
<dbReference type="GO" id="GO:0008782">
    <property type="term" value="F:adenosylhomocysteine nucleosidase activity"/>
    <property type="evidence" value="ECO:0007669"/>
    <property type="project" value="TreeGrafter"/>
</dbReference>
<reference evidence="4 5" key="1">
    <citation type="submission" date="2015-02" db="EMBL/GenBank/DDBJ databases">
        <title>Single-cell genomics of uncultivated deep-branching MTB reveals a conserved set of magnetosome genes.</title>
        <authorList>
            <person name="Kolinko S."/>
            <person name="Richter M."/>
            <person name="Glockner F.O."/>
            <person name="Brachmann A."/>
            <person name="Schuler D."/>
        </authorList>
    </citation>
    <scope>NUCLEOTIDE SEQUENCE [LARGE SCALE GENOMIC DNA]</scope>
    <source>
        <strain evidence="4">SKK-01</strain>
    </source>
</reference>
<dbReference type="GO" id="GO:0009234">
    <property type="term" value="P:menaquinone biosynthetic process"/>
    <property type="evidence" value="ECO:0007669"/>
    <property type="project" value="UniProtKB-UniRule"/>
</dbReference>
<evidence type="ECO:0000259" key="3">
    <source>
        <dbReference type="Pfam" id="PF01048"/>
    </source>
</evidence>
<keyword evidence="5" id="KW-1185">Reference proteome</keyword>
<gene>
    <name evidence="1" type="primary">mqnB</name>
    <name evidence="4" type="ORF">OMAG_001489</name>
</gene>
<dbReference type="AlphaFoldDB" id="A0A0F0CMR2"/>
<dbReference type="EC" id="3.2.2.26" evidence="1 2"/>
<dbReference type="InterPro" id="IPR019963">
    <property type="entry name" value="FL_hydrolase_MqnB"/>
</dbReference>
<dbReference type="Pfam" id="PF01048">
    <property type="entry name" value="PNP_UDP_1"/>
    <property type="match status" value="1"/>
</dbReference>
<proteinExistence type="inferred from homology"/>
<dbReference type="UniPathway" id="UPA00079"/>
<comment type="catalytic activity">
    <reaction evidence="1">
        <text>futalosine + H2O = dehypoxanthine futalosine + hypoxanthine</text>
        <dbReference type="Rhea" id="RHEA:25904"/>
        <dbReference type="ChEBI" id="CHEBI:15377"/>
        <dbReference type="ChEBI" id="CHEBI:17368"/>
        <dbReference type="ChEBI" id="CHEBI:58863"/>
        <dbReference type="ChEBI" id="CHEBI:58864"/>
        <dbReference type="EC" id="3.2.2.26"/>
    </reaction>
</comment>
<evidence type="ECO:0000313" key="4">
    <source>
        <dbReference type="EMBL" id="KJJ84643.1"/>
    </source>
</evidence>
<dbReference type="CDD" id="cd17766">
    <property type="entry name" value="futalosine_nucleosidase_MqnB"/>
    <property type="match status" value="1"/>
</dbReference>
<comment type="similarity">
    <text evidence="1">Belongs to the PNP/UDP phosphorylase family. Futalosine hydrolase subfamily.</text>
</comment>
<dbReference type="HAMAP" id="MF_00991">
    <property type="entry name" value="MqnB"/>
    <property type="match status" value="1"/>
</dbReference>
<keyword evidence="1 4" id="KW-0378">Hydrolase</keyword>
<keyword evidence="1" id="KW-0474">Menaquinone biosynthesis</keyword>
<feature type="domain" description="Nucleoside phosphorylase" evidence="3">
    <location>
        <begin position="10"/>
        <end position="215"/>
    </location>
</feature>
<dbReference type="GO" id="GO:0009116">
    <property type="term" value="P:nucleoside metabolic process"/>
    <property type="evidence" value="ECO:0007669"/>
    <property type="project" value="InterPro"/>
</dbReference>
<dbReference type="NCBIfam" id="TIGR03664">
    <property type="entry name" value="fut_nucase"/>
    <property type="match status" value="1"/>
</dbReference>
<comment type="function">
    <text evidence="1">Catalyzes the hydrolysis of futalosine (FL) to dehypoxanthine futalosine (DHFL) and hypoxanthine, a step in the biosynthesis of menaquinone (MK, vitamin K2).</text>
</comment>
<dbReference type="PANTHER" id="PTHR46832:SF2">
    <property type="entry name" value="FUTALOSINE HYDROLASE"/>
    <property type="match status" value="1"/>
</dbReference>
<evidence type="ECO:0000313" key="5">
    <source>
        <dbReference type="Proteomes" id="UP000033428"/>
    </source>
</evidence>
<dbReference type="Gene3D" id="3.40.50.1580">
    <property type="entry name" value="Nucleoside phosphorylase domain"/>
    <property type="match status" value="1"/>
</dbReference>
<dbReference type="InterPro" id="IPR035994">
    <property type="entry name" value="Nucleoside_phosphorylase_sf"/>
</dbReference>
<comment type="pathway">
    <text evidence="1">Quinol/quinone metabolism; menaquinone biosynthesis.</text>
</comment>
<accession>A0A0F0CMR2</accession>
<dbReference type="InterPro" id="IPR000845">
    <property type="entry name" value="Nucleoside_phosphorylase_d"/>
</dbReference>
<dbReference type="GO" id="GO:0008930">
    <property type="term" value="F:methylthioadenosine nucleosidase activity"/>
    <property type="evidence" value="ECO:0007669"/>
    <property type="project" value="TreeGrafter"/>
</dbReference>